<protein>
    <submittedName>
        <fullName evidence="1">Uncharacterized protein</fullName>
    </submittedName>
</protein>
<reference evidence="1 2" key="2">
    <citation type="journal article" date="2022" name="Mol. Ecol. Resour.">
        <title>The genomes of chicory, endive, great burdock and yacon provide insights into Asteraceae paleo-polyploidization history and plant inulin production.</title>
        <authorList>
            <person name="Fan W."/>
            <person name="Wang S."/>
            <person name="Wang H."/>
            <person name="Wang A."/>
            <person name="Jiang F."/>
            <person name="Liu H."/>
            <person name="Zhao H."/>
            <person name="Xu D."/>
            <person name="Zhang Y."/>
        </authorList>
    </citation>
    <scope>NUCLEOTIDE SEQUENCE [LARGE SCALE GENOMIC DNA]</scope>
    <source>
        <strain evidence="2">cv. Niubang</strain>
    </source>
</reference>
<reference evidence="2" key="1">
    <citation type="journal article" date="2022" name="Mol. Ecol. Resour.">
        <title>The genomes of chicory, endive, great burdock and yacon provide insights into Asteraceae palaeo-polyploidization history and plant inulin production.</title>
        <authorList>
            <person name="Fan W."/>
            <person name="Wang S."/>
            <person name="Wang H."/>
            <person name="Wang A."/>
            <person name="Jiang F."/>
            <person name="Liu H."/>
            <person name="Zhao H."/>
            <person name="Xu D."/>
            <person name="Zhang Y."/>
        </authorList>
    </citation>
    <scope>NUCLEOTIDE SEQUENCE [LARGE SCALE GENOMIC DNA]</scope>
    <source>
        <strain evidence="2">cv. Niubang</strain>
    </source>
</reference>
<name>A0ACB9AZW9_ARCLA</name>
<evidence type="ECO:0000313" key="1">
    <source>
        <dbReference type="EMBL" id="KAI3714903.1"/>
    </source>
</evidence>
<comment type="caution">
    <text evidence="1">The sequence shown here is derived from an EMBL/GenBank/DDBJ whole genome shotgun (WGS) entry which is preliminary data.</text>
</comment>
<dbReference type="EMBL" id="CM042053">
    <property type="protein sequence ID" value="KAI3714903.1"/>
    <property type="molecule type" value="Genomic_DNA"/>
</dbReference>
<sequence>MDLGLYLYLLQNNPLLMQYVLDLEILNTDGDLLLEFSADEGIGNEDFTRGLEILVGIAKRGQGDVGCGWDDDDVGAEVDVSVEVLGVDCGTEVSVDGEDVGVWFKGAINDGE</sequence>
<dbReference type="Proteomes" id="UP001055879">
    <property type="component" value="Linkage Group LG07"/>
</dbReference>
<keyword evidence="2" id="KW-1185">Reference proteome</keyword>
<gene>
    <name evidence="1" type="ORF">L6452_21865</name>
</gene>
<proteinExistence type="predicted"/>
<organism evidence="1 2">
    <name type="scientific">Arctium lappa</name>
    <name type="common">Greater burdock</name>
    <name type="synonym">Lappa major</name>
    <dbReference type="NCBI Taxonomy" id="4217"/>
    <lineage>
        <taxon>Eukaryota</taxon>
        <taxon>Viridiplantae</taxon>
        <taxon>Streptophyta</taxon>
        <taxon>Embryophyta</taxon>
        <taxon>Tracheophyta</taxon>
        <taxon>Spermatophyta</taxon>
        <taxon>Magnoliopsida</taxon>
        <taxon>eudicotyledons</taxon>
        <taxon>Gunneridae</taxon>
        <taxon>Pentapetalae</taxon>
        <taxon>asterids</taxon>
        <taxon>campanulids</taxon>
        <taxon>Asterales</taxon>
        <taxon>Asteraceae</taxon>
        <taxon>Carduoideae</taxon>
        <taxon>Cardueae</taxon>
        <taxon>Arctiinae</taxon>
        <taxon>Arctium</taxon>
    </lineage>
</organism>
<evidence type="ECO:0000313" key="2">
    <source>
        <dbReference type="Proteomes" id="UP001055879"/>
    </source>
</evidence>
<accession>A0ACB9AZW9</accession>